<gene>
    <name evidence="1" type="ORF">DFI_19625</name>
</gene>
<dbReference type="RefSeq" id="WP_027462842.1">
    <property type="nucleotide sequence ID" value="NZ_CP021084.1"/>
</dbReference>
<dbReference type="EMBL" id="CP021084">
    <property type="protein sequence ID" value="ASN83409.1"/>
    <property type="molecule type" value="Genomic_DNA"/>
</dbReference>
<protein>
    <submittedName>
        <fullName evidence="1">Uncharacterized protein</fullName>
    </submittedName>
</protein>
<proteinExistence type="predicted"/>
<keyword evidence="1" id="KW-0614">Plasmid</keyword>
<sequence>MNIVGITDRHEPAFEQTGDLDPDLLAHLAAMCGDLPLGDDARNLRAAALTTAHGYVFDTAGYWLSAQDGDIVITAKYGAFRGVLPREVLAGVMAQWAVHLDAIT</sequence>
<dbReference type="KEGG" id="dfc:DFI_19625"/>
<keyword evidence="2" id="KW-1185">Reference proteome</keyword>
<evidence type="ECO:0000313" key="1">
    <source>
        <dbReference type="EMBL" id="ASN83409.1"/>
    </source>
</evidence>
<geneLocation type="plasmid" evidence="2">
    <name>pdfi3</name>
</geneLocation>
<evidence type="ECO:0000313" key="2">
    <source>
        <dbReference type="Proteomes" id="UP000259030"/>
    </source>
</evidence>
<dbReference type="Proteomes" id="UP000259030">
    <property type="component" value="Plasmid pDFI3"/>
</dbReference>
<accession>A0A221T3D6</accession>
<dbReference type="AlphaFoldDB" id="A0A221T3D6"/>
<name>A0A221T3D6_9DEIO</name>
<organism evidence="1 2">
    <name type="scientific">Deinococcus ficus</name>
    <dbReference type="NCBI Taxonomy" id="317577"/>
    <lineage>
        <taxon>Bacteria</taxon>
        <taxon>Thermotogati</taxon>
        <taxon>Deinococcota</taxon>
        <taxon>Deinococci</taxon>
        <taxon>Deinococcales</taxon>
        <taxon>Deinococcaceae</taxon>
        <taxon>Deinococcus</taxon>
    </lineage>
</organism>
<reference evidence="1 2" key="1">
    <citation type="submission" date="2017-05" db="EMBL/GenBank/DDBJ databases">
        <title>The complete genome sequence of Deinococcus ficus isolated from the rhizosphere of the Ficus religiosa L. in Taiwan.</title>
        <authorList>
            <person name="Wu K.-M."/>
            <person name="Liao T.-L."/>
            <person name="Liu Y.-M."/>
            <person name="Young C.-C."/>
            <person name="Tsai S.-F."/>
        </authorList>
    </citation>
    <scope>NUCLEOTIDE SEQUENCE [LARGE SCALE GENOMIC DNA]</scope>
    <source>
        <strain evidence="1 2">CC-FR2-10</strain>
        <plasmid evidence="2">pdfi3</plasmid>
    </source>
</reference>